<keyword evidence="2" id="KW-0449">Lipoprotein</keyword>
<dbReference type="RefSeq" id="WP_354660644.1">
    <property type="nucleotide sequence ID" value="NZ_JBEXAC010000001.1"/>
</dbReference>
<dbReference type="Pfam" id="PF12771">
    <property type="entry name" value="SusD-like_2"/>
    <property type="match status" value="1"/>
</dbReference>
<dbReference type="SUPFAM" id="SSF48452">
    <property type="entry name" value="TPR-like"/>
    <property type="match status" value="1"/>
</dbReference>
<dbReference type="PROSITE" id="PS51257">
    <property type="entry name" value="PROKAR_LIPOPROTEIN"/>
    <property type="match status" value="1"/>
</dbReference>
<evidence type="ECO:0000313" key="3">
    <source>
        <dbReference type="Proteomes" id="UP001549749"/>
    </source>
</evidence>
<feature type="chain" id="PRO_5047537063" evidence="1">
    <location>
        <begin position="20"/>
        <end position="487"/>
    </location>
</feature>
<dbReference type="Proteomes" id="UP001549749">
    <property type="component" value="Unassembled WGS sequence"/>
</dbReference>
<dbReference type="InterPro" id="IPR011990">
    <property type="entry name" value="TPR-like_helical_dom_sf"/>
</dbReference>
<evidence type="ECO:0000256" key="1">
    <source>
        <dbReference type="SAM" id="SignalP"/>
    </source>
</evidence>
<dbReference type="EMBL" id="JBEXAC010000001">
    <property type="protein sequence ID" value="MET6998009.1"/>
    <property type="molecule type" value="Genomic_DNA"/>
</dbReference>
<proteinExistence type="predicted"/>
<comment type="caution">
    <text evidence="2">The sequence shown here is derived from an EMBL/GenBank/DDBJ whole genome shotgun (WGS) entry which is preliminary data.</text>
</comment>
<protein>
    <submittedName>
        <fullName evidence="2">SusD/RagB family nutrient-binding outer membrane lipoprotein</fullName>
    </submittedName>
</protein>
<sequence length="487" mass="54552">MRYIHKLSLLLLCSLILGACSKNLGDINVNPNDPETIDPQYLMSNVLLSAAYDYQKDSYMSEPASAGRYITMVRNEGPDKFGWGPQGWDGHYQKLSTIYNMVSIAKSRSQDQYVAIGKILNAFSASYLTDLYGDVPYKEALQLKDGIVHPKYDTQESIYMDLLKQLKEANDVLATTTLPIDKTADMMYGGKAIMWQKFANSLRLRLLLRCSKNYANAFTEMQEILSNKAKYPIFESNADNAQVPYLGTNKDNSWPGSTIASSPDEFDKRKPSKEIVDFLLKRNDPRLPVLVAKVEEIGTIDKNEYVGVPNAIPAPYDYNGGNKKMSLLSPLFSSSKNDMLKASLVSYPEILFILAEGLQKGKITVAGETAESMYYKAIAAGMAQYGVTGDAENMHYYDQALVKYDGTLKQLIGQKWMAGFLKGAEGWFDHRRTGFPEFVLGPMAAQSTIPKRYIYPDNENGLNEASYQEAIARIGGDTRNVLMWYLK</sequence>
<reference evidence="2 3" key="1">
    <citation type="submission" date="2024-06" db="EMBL/GenBank/DDBJ databases">
        <title>Chitinophaga defluvii sp. nov., isolated from municipal sewage.</title>
        <authorList>
            <person name="Zhang L."/>
        </authorList>
    </citation>
    <scope>NUCLEOTIDE SEQUENCE [LARGE SCALE GENOMIC DNA]</scope>
    <source>
        <strain evidence="2 3">H8</strain>
    </source>
</reference>
<accession>A0ABV2T4Q3</accession>
<gene>
    <name evidence="2" type="ORF">ABR189_11540</name>
</gene>
<evidence type="ECO:0000313" key="2">
    <source>
        <dbReference type="EMBL" id="MET6998009.1"/>
    </source>
</evidence>
<feature type="signal peptide" evidence="1">
    <location>
        <begin position="1"/>
        <end position="19"/>
    </location>
</feature>
<dbReference type="InterPro" id="IPR041662">
    <property type="entry name" value="SusD-like_2"/>
</dbReference>
<keyword evidence="1" id="KW-0732">Signal</keyword>
<keyword evidence="3" id="KW-1185">Reference proteome</keyword>
<name>A0ABV2T4Q3_9BACT</name>
<dbReference type="Gene3D" id="1.25.40.390">
    <property type="match status" value="1"/>
</dbReference>
<organism evidence="2 3">
    <name type="scientific">Chitinophaga defluvii</name>
    <dbReference type="NCBI Taxonomy" id="3163343"/>
    <lineage>
        <taxon>Bacteria</taxon>
        <taxon>Pseudomonadati</taxon>
        <taxon>Bacteroidota</taxon>
        <taxon>Chitinophagia</taxon>
        <taxon>Chitinophagales</taxon>
        <taxon>Chitinophagaceae</taxon>
        <taxon>Chitinophaga</taxon>
    </lineage>
</organism>